<dbReference type="PANTHER" id="PTHR34605:SF8">
    <property type="entry name" value="FILAGGRIN-2-LIKE ISOFORM X1"/>
    <property type="match status" value="1"/>
</dbReference>
<name>A0A974BNX4_XENLA</name>
<dbReference type="EMBL" id="KV483835">
    <property type="protein sequence ID" value="OCT55560.1"/>
    <property type="molecule type" value="Genomic_DNA"/>
</dbReference>
<dbReference type="PANTHER" id="PTHR34605">
    <property type="entry name" value="PHAGE_INTEGRASE DOMAIN-CONTAINING PROTEIN"/>
    <property type="match status" value="1"/>
</dbReference>
<evidence type="ECO:0008006" key="3">
    <source>
        <dbReference type="Google" id="ProtNLM"/>
    </source>
</evidence>
<keyword evidence="1" id="KW-0233">DNA recombination</keyword>
<dbReference type="InterPro" id="IPR011010">
    <property type="entry name" value="DNA_brk_join_enz"/>
</dbReference>
<dbReference type="AlphaFoldDB" id="A0A974BNX4"/>
<dbReference type="GO" id="GO:0015074">
    <property type="term" value="P:DNA integration"/>
    <property type="evidence" value="ECO:0007669"/>
    <property type="project" value="InterPro"/>
</dbReference>
<accession>A0A974BNX4</accession>
<organism evidence="2">
    <name type="scientific">Xenopus laevis</name>
    <name type="common">African clawed frog</name>
    <dbReference type="NCBI Taxonomy" id="8355"/>
    <lineage>
        <taxon>Eukaryota</taxon>
        <taxon>Metazoa</taxon>
        <taxon>Chordata</taxon>
        <taxon>Craniata</taxon>
        <taxon>Vertebrata</taxon>
        <taxon>Euteleostomi</taxon>
        <taxon>Amphibia</taxon>
        <taxon>Batrachia</taxon>
        <taxon>Anura</taxon>
        <taxon>Pipoidea</taxon>
        <taxon>Pipidae</taxon>
        <taxon>Xenopodinae</taxon>
        <taxon>Xenopus</taxon>
        <taxon>Xenopus</taxon>
    </lineage>
</organism>
<dbReference type="InterPro" id="IPR013762">
    <property type="entry name" value="Integrase-like_cat_sf"/>
</dbReference>
<sequence>PITLNILEGIFSQLGYIAQSPFELLLFRLAFSWAFFGAFRISELVSSNRAGVGGILREDIRREEHSLSIRIREAKTDKSGKGFLVELHGVGGFDACPVKCFDEYCRVRREQIGIFLIHQDGSALSKFQFVAVLRRTLGGLKLAAAECGSHSFRIGAATEAARWGLDEAVIRRIGR</sequence>
<dbReference type="Proteomes" id="UP000694892">
    <property type="component" value="Unassembled WGS sequence"/>
</dbReference>
<dbReference type="SUPFAM" id="SSF56349">
    <property type="entry name" value="DNA breaking-rejoining enzymes"/>
    <property type="match status" value="1"/>
</dbReference>
<dbReference type="InterPro" id="IPR052925">
    <property type="entry name" value="Phage_Integrase-like_Recomb"/>
</dbReference>
<reference evidence="2" key="1">
    <citation type="submission" date="2016-05" db="EMBL/GenBank/DDBJ databases">
        <title>WGS assembly of Xenopus laevis.</title>
        <authorList>
            <person name="Session A."/>
            <person name="Uno Y."/>
            <person name="Kwon T."/>
            <person name="Chapman J."/>
            <person name="Toyoda A."/>
            <person name="Takahashi S."/>
            <person name="Fukui A."/>
            <person name="Hikosaka A."/>
            <person name="Putnam N."/>
            <person name="Stites J."/>
            <person name="Van Heeringen S."/>
            <person name="Quigley I."/>
            <person name="Heinz S."/>
            <person name="Hellsten U."/>
            <person name="Lyons J."/>
            <person name="Suzuki A."/>
            <person name="Kondo M."/>
            <person name="Ogino H."/>
            <person name="Ochi H."/>
            <person name="Bogdanovic O."/>
            <person name="Lister R."/>
            <person name="Georgiou G."/>
            <person name="Paranjpe S."/>
            <person name="Van Kruijsbergen I."/>
            <person name="Mozaffari S."/>
            <person name="Shu S."/>
            <person name="Schmutz J."/>
            <person name="Jenkins J."/>
            <person name="Grimwood J."/>
            <person name="Carlson J."/>
            <person name="Mitros T."/>
            <person name="Simakov O."/>
            <person name="Heald R."/>
            <person name="Miller K."/>
            <person name="Haudenschild C."/>
            <person name="Kuroki Y."/>
            <person name="Tanaka T."/>
            <person name="Michiue T."/>
            <person name="Watanabe M."/>
            <person name="Kinoshita T."/>
            <person name="Ohta Y."/>
            <person name="Mawaribuchi S."/>
            <person name="Suzuki Y."/>
            <person name="Haramoto Y."/>
            <person name="Yamamoto T."/>
            <person name="Takagi C."/>
            <person name="Kitzman J."/>
            <person name="Shendure J."/>
            <person name="Nakayama T."/>
            <person name="Izutsu Y."/>
            <person name="Robert J."/>
            <person name="Dichmann D."/>
            <person name="Flajnik M."/>
            <person name="Houston D."/>
            <person name="Marcotte E."/>
            <person name="Wallingford J."/>
            <person name="Ito Y."/>
            <person name="Asashima M."/>
            <person name="Ueno N."/>
            <person name="Matsuda Y."/>
            <person name="Jan Veenstra G."/>
            <person name="Fujiyama A."/>
            <person name="Harland R."/>
            <person name="Taira M."/>
            <person name="Rokhsar D.S."/>
        </authorList>
    </citation>
    <scope>NUCLEOTIDE SEQUENCE</scope>
    <source>
        <strain evidence="2">J</strain>
        <tissue evidence="2">Blood</tissue>
    </source>
</reference>
<protein>
    <recommendedName>
        <fullName evidence="3">Tyr recombinase domain-containing protein</fullName>
    </recommendedName>
</protein>
<dbReference type="GO" id="GO:0006310">
    <property type="term" value="P:DNA recombination"/>
    <property type="evidence" value="ECO:0007669"/>
    <property type="project" value="UniProtKB-KW"/>
</dbReference>
<dbReference type="Gene3D" id="1.10.443.10">
    <property type="entry name" value="Intergrase catalytic core"/>
    <property type="match status" value="1"/>
</dbReference>
<dbReference type="GO" id="GO:0003677">
    <property type="term" value="F:DNA binding"/>
    <property type="evidence" value="ECO:0007669"/>
    <property type="project" value="InterPro"/>
</dbReference>
<evidence type="ECO:0000313" key="2">
    <source>
        <dbReference type="EMBL" id="OCT55560.1"/>
    </source>
</evidence>
<proteinExistence type="predicted"/>
<evidence type="ECO:0000256" key="1">
    <source>
        <dbReference type="ARBA" id="ARBA00023172"/>
    </source>
</evidence>
<feature type="non-terminal residue" evidence="2">
    <location>
        <position position="1"/>
    </location>
</feature>
<gene>
    <name evidence="2" type="ORF">XELAEV_18000707mg</name>
</gene>